<comment type="caution">
    <text evidence="1">The sequence shown here is derived from an EMBL/GenBank/DDBJ whole genome shotgun (WGS) entry which is preliminary data.</text>
</comment>
<evidence type="ECO:0000313" key="2">
    <source>
        <dbReference type="Proteomes" id="UP000485058"/>
    </source>
</evidence>
<reference evidence="1 2" key="1">
    <citation type="submission" date="2020-02" db="EMBL/GenBank/DDBJ databases">
        <title>Draft genome sequence of Haematococcus lacustris strain NIES-144.</title>
        <authorList>
            <person name="Morimoto D."/>
            <person name="Nakagawa S."/>
            <person name="Yoshida T."/>
            <person name="Sawayama S."/>
        </authorList>
    </citation>
    <scope>NUCLEOTIDE SEQUENCE [LARGE SCALE GENOMIC DNA]</scope>
    <source>
        <strain evidence="1 2">NIES-144</strain>
    </source>
</reference>
<evidence type="ECO:0000313" key="1">
    <source>
        <dbReference type="EMBL" id="GFH17093.1"/>
    </source>
</evidence>
<accession>A0A699Z3C9</accession>
<keyword evidence="2" id="KW-1185">Reference proteome</keyword>
<sequence length="56" mass="6221">MCTSKHKSLFPAATHAMDGSLNLEEALDKRLEIINCTPADIKRFIQAHPPSSRMTP</sequence>
<protein>
    <submittedName>
        <fullName evidence="1">Uncharacterized protein</fullName>
    </submittedName>
</protein>
<name>A0A699Z3C9_HAELA</name>
<feature type="non-terminal residue" evidence="1">
    <location>
        <position position="1"/>
    </location>
</feature>
<feature type="non-terminal residue" evidence="1">
    <location>
        <position position="56"/>
    </location>
</feature>
<proteinExistence type="predicted"/>
<dbReference type="AlphaFoldDB" id="A0A699Z3C9"/>
<dbReference type="Gene3D" id="1.10.150.210">
    <property type="entry name" value="Phosphoserine phosphatase, domain 2"/>
    <property type="match status" value="1"/>
</dbReference>
<dbReference type="EMBL" id="BLLF01001095">
    <property type="protein sequence ID" value="GFH17093.1"/>
    <property type="molecule type" value="Genomic_DNA"/>
</dbReference>
<gene>
    <name evidence="1" type="ORF">HaLaN_13644</name>
</gene>
<dbReference type="Proteomes" id="UP000485058">
    <property type="component" value="Unassembled WGS sequence"/>
</dbReference>
<organism evidence="1 2">
    <name type="scientific">Haematococcus lacustris</name>
    <name type="common">Green alga</name>
    <name type="synonym">Haematococcus pluvialis</name>
    <dbReference type="NCBI Taxonomy" id="44745"/>
    <lineage>
        <taxon>Eukaryota</taxon>
        <taxon>Viridiplantae</taxon>
        <taxon>Chlorophyta</taxon>
        <taxon>core chlorophytes</taxon>
        <taxon>Chlorophyceae</taxon>
        <taxon>CS clade</taxon>
        <taxon>Chlamydomonadales</taxon>
        <taxon>Haematococcaceae</taxon>
        <taxon>Haematococcus</taxon>
    </lineage>
</organism>